<evidence type="ECO:0000256" key="2">
    <source>
        <dbReference type="ARBA" id="ARBA00022803"/>
    </source>
</evidence>
<dbReference type="InterPro" id="IPR044244">
    <property type="entry name" value="TTC27/Emw1"/>
</dbReference>
<dbReference type="EMBL" id="JAKLMC020000001">
    <property type="protein sequence ID" value="KAK5958476.1"/>
    <property type="molecule type" value="Genomic_DNA"/>
</dbReference>
<evidence type="ECO:0000256" key="3">
    <source>
        <dbReference type="PROSITE-ProRule" id="PRU00339"/>
    </source>
</evidence>
<keyword evidence="2 3" id="KW-0802">TPR repeat</keyword>
<proteinExistence type="predicted"/>
<protein>
    <recommendedName>
        <fullName evidence="7">TPR-like protein</fullName>
    </recommendedName>
</protein>
<dbReference type="InterPro" id="IPR011990">
    <property type="entry name" value="TPR-like_helical_dom_sf"/>
</dbReference>
<feature type="compositionally biased region" description="Polar residues" evidence="4">
    <location>
        <begin position="256"/>
        <end position="274"/>
    </location>
</feature>
<dbReference type="AlphaFoldDB" id="A0AAN8ICI0"/>
<dbReference type="PROSITE" id="PS50005">
    <property type="entry name" value="TPR"/>
    <property type="match status" value="2"/>
</dbReference>
<feature type="region of interest" description="Disordered" evidence="4">
    <location>
        <begin position="247"/>
        <end position="320"/>
    </location>
</feature>
<dbReference type="InterPro" id="IPR019734">
    <property type="entry name" value="TPR_rpt"/>
</dbReference>
<keyword evidence="1" id="KW-0677">Repeat</keyword>
<dbReference type="PANTHER" id="PTHR16193">
    <property type="entry name" value="TETRATRICOPEPTIDE REPEAT PROTEIN 27"/>
    <property type="match status" value="1"/>
</dbReference>
<dbReference type="SMART" id="SM00028">
    <property type="entry name" value="TPR"/>
    <property type="match status" value="3"/>
</dbReference>
<dbReference type="PANTHER" id="PTHR16193:SF0">
    <property type="entry name" value="TETRATRICOPEPTIDE REPEAT PROTEIN 27"/>
    <property type="match status" value="1"/>
</dbReference>
<dbReference type="Proteomes" id="UP001316803">
    <property type="component" value="Unassembled WGS sequence"/>
</dbReference>
<feature type="region of interest" description="Disordered" evidence="4">
    <location>
        <begin position="821"/>
        <end position="872"/>
    </location>
</feature>
<reference evidence="5 6" key="1">
    <citation type="submission" date="2022-12" db="EMBL/GenBank/DDBJ databases">
        <title>Genomic features and morphological characterization of a novel Knufia sp. strain isolated from spacecraft assembly facility.</title>
        <authorList>
            <person name="Teixeira M."/>
            <person name="Chander A.M."/>
            <person name="Stajich J.E."/>
            <person name="Venkateswaran K."/>
        </authorList>
    </citation>
    <scope>NUCLEOTIDE SEQUENCE [LARGE SCALE GENOMIC DNA]</scope>
    <source>
        <strain evidence="5 6">FJI-L2-BK-P2</strain>
    </source>
</reference>
<feature type="repeat" description="TPR" evidence="3">
    <location>
        <begin position="606"/>
        <end position="639"/>
    </location>
</feature>
<dbReference type="Pfam" id="PF13181">
    <property type="entry name" value="TPR_8"/>
    <property type="match status" value="1"/>
</dbReference>
<name>A0AAN8ICI0_9EURO</name>
<feature type="region of interest" description="Disordered" evidence="4">
    <location>
        <begin position="451"/>
        <end position="477"/>
    </location>
</feature>
<evidence type="ECO:0000256" key="1">
    <source>
        <dbReference type="ARBA" id="ARBA00022737"/>
    </source>
</evidence>
<accession>A0AAN8ICI0</accession>
<feature type="compositionally biased region" description="Polar residues" evidence="4">
    <location>
        <begin position="835"/>
        <end position="855"/>
    </location>
</feature>
<evidence type="ECO:0000256" key="4">
    <source>
        <dbReference type="SAM" id="MobiDB-lite"/>
    </source>
</evidence>
<keyword evidence="6" id="KW-1185">Reference proteome</keyword>
<feature type="repeat" description="TPR" evidence="3">
    <location>
        <begin position="640"/>
        <end position="673"/>
    </location>
</feature>
<sequence length="1008" mass="111935">MGSSWLEILEDPLTRKLLGHDAVMAEKVPFVSGVNSRLKFLLQDPLKHLSFAKIGYTALEAFLQANCTGPPLDFDSIAVIVPEAYHDEIPKLKEEMRKSLSVDGIDVYPLTPRIELFWLAKCMMDNATLAEEGFNGRRARFRVNFWHQKLLSEPSDTLRDLLYHDSDVLDTQMSSRLIHGGAAAQEHMIEFFVERANVRIYYGDDVHAREDLLRAANLREFAFAITGALGKRTKFQEKDTSQLVVMAKSRDDEPESYSSGKSGQAEQRSRQSSVAEKDSRNPPSTTSGSPNAHTSQVYSGVGAVSSHDQATQPENVPLNDDTLFENTQFRSRSSQLADRATEVVTEQSQLPVALASMDLTDQPQLFPMDSIILLGIASSITNTQASDGLTREETLPYASRVLEGGSSNWSVYSQALLVRSRIEGYKSRTTERGLLQLQALVDQVIAETTGDSVTARTDGEADSNEANAPNTFLPKASGDESASVAERLRFVHQIHPPFKWELEAELAARWTQMGGLKTALEIYERLQMHAEVALCLAATDREAESISLLKKLLFVEPDQKMQDGDTVSLNKPFPSEAPRLLCILGDIQNEPKYYNFAWTVSDSRYARAQRSLGKFYLKKRDMEAAMRAFSAALKITRQDMATWFSLGCVQLEMEDYRGAVESFTRVVQLEDRDAQGWSNLAVALLRLPAPIPGPATEKLEPDASGLERIEENTPTNDQQKTEADVDPLQHTREALRALRRAAQLKRDDARIWDNYLTVAASIPPDAEHPERGTPWQEVLHATSQVIKLRHKKEGESCIDLKILEALVDYVTGIWDYPTADEAGTTTDTDSKPAAESTQGTNAAAESLSDQQQARNANGGDVDKSESAPTAPRTPFLVRALTTLIDNQITPLATSSPQLFLLLSRVALWRHRPAESLSLLEKSWRATTNTLSPQPKDLVGATATLVNSYRTLGPMERERTGGPVEKGWKFKSRSAIRSVMGKAKGVWDDKEEYRTLEGLMEGLKSEAAE</sequence>
<comment type="caution">
    <text evidence="5">The sequence shown here is derived from an EMBL/GenBank/DDBJ whole genome shotgun (WGS) entry which is preliminary data.</text>
</comment>
<evidence type="ECO:0000313" key="6">
    <source>
        <dbReference type="Proteomes" id="UP001316803"/>
    </source>
</evidence>
<evidence type="ECO:0000313" key="5">
    <source>
        <dbReference type="EMBL" id="KAK5958476.1"/>
    </source>
</evidence>
<dbReference type="Gene3D" id="1.25.40.10">
    <property type="entry name" value="Tetratricopeptide repeat domain"/>
    <property type="match status" value="1"/>
</dbReference>
<evidence type="ECO:0008006" key="7">
    <source>
        <dbReference type="Google" id="ProtNLM"/>
    </source>
</evidence>
<organism evidence="5 6">
    <name type="scientific">Knufia fluminis</name>
    <dbReference type="NCBI Taxonomy" id="191047"/>
    <lineage>
        <taxon>Eukaryota</taxon>
        <taxon>Fungi</taxon>
        <taxon>Dikarya</taxon>
        <taxon>Ascomycota</taxon>
        <taxon>Pezizomycotina</taxon>
        <taxon>Eurotiomycetes</taxon>
        <taxon>Chaetothyriomycetidae</taxon>
        <taxon>Chaetothyriales</taxon>
        <taxon>Trichomeriaceae</taxon>
        <taxon>Knufia</taxon>
    </lineage>
</organism>
<gene>
    <name evidence="5" type="ORF">OHC33_000319</name>
</gene>
<feature type="compositionally biased region" description="Polar residues" evidence="4">
    <location>
        <begin position="281"/>
        <end position="298"/>
    </location>
</feature>
<dbReference type="SUPFAM" id="SSF48452">
    <property type="entry name" value="TPR-like"/>
    <property type="match status" value="1"/>
</dbReference>